<dbReference type="eggNOG" id="COG0741">
    <property type="taxonomic scope" value="Bacteria"/>
</dbReference>
<keyword evidence="1" id="KW-0732">Signal</keyword>
<gene>
    <name evidence="2" type="ordered locus">BMS_0428</name>
</gene>
<proteinExistence type="predicted"/>
<evidence type="ECO:0000313" key="3">
    <source>
        <dbReference type="Proteomes" id="UP000008963"/>
    </source>
</evidence>
<dbReference type="InterPro" id="IPR023346">
    <property type="entry name" value="Lysozyme-like_dom_sf"/>
</dbReference>
<dbReference type="PATRIC" id="fig|862908.3.peg.411"/>
<protein>
    <submittedName>
        <fullName evidence="2">Exported protein</fullName>
    </submittedName>
</protein>
<dbReference type="Proteomes" id="UP000008963">
    <property type="component" value="Chromosome"/>
</dbReference>
<sequence length="223" mass="25607">MMRIFTITFLFIFLVSCSNSDSPLISNSAKDDLRDSDPITSVQSFSVTGDYNGNLWKSDWTSHVYEALIDQNSALLDNEVSTYDLSLINCENYNTFSRENKMKFWALFMASFSHYESSYNPNERYWESSLGKYSEGLFQLSTSDSNYYTFCNVDSSNILNPKENIHCAVAILDVQIDGSTRREGGRLFPSSYFYWSVLTRSSSKSKVINYFKKRVKQKLPACS</sequence>
<feature type="signal peptide" evidence="1">
    <location>
        <begin position="1"/>
        <end position="20"/>
    </location>
</feature>
<dbReference type="KEGG" id="bmx:BMS_0428"/>
<dbReference type="AlphaFoldDB" id="E1X405"/>
<dbReference type="PROSITE" id="PS51257">
    <property type="entry name" value="PROKAR_LIPOPROTEIN"/>
    <property type="match status" value="1"/>
</dbReference>
<dbReference type="EMBL" id="FQ312005">
    <property type="protein sequence ID" value="CBW25345.1"/>
    <property type="molecule type" value="Genomic_DNA"/>
</dbReference>
<dbReference type="HOGENOM" id="CLU_1238773_0_0_7"/>
<dbReference type="STRING" id="862908.BMS_0428"/>
<evidence type="ECO:0000313" key="2">
    <source>
        <dbReference type="EMBL" id="CBW25345.1"/>
    </source>
</evidence>
<keyword evidence="3" id="KW-1185">Reference proteome</keyword>
<name>E1X405_HALMS</name>
<evidence type="ECO:0000256" key="1">
    <source>
        <dbReference type="SAM" id="SignalP"/>
    </source>
</evidence>
<dbReference type="SUPFAM" id="SSF53955">
    <property type="entry name" value="Lysozyme-like"/>
    <property type="match status" value="1"/>
</dbReference>
<reference evidence="3" key="1">
    <citation type="journal article" date="2013" name="ISME J.">
        <title>A small predatory core genome in the divergent marine Bacteriovorax marinus SJ and the terrestrial Bdellovibrio bacteriovorus.</title>
        <authorList>
            <person name="Crossman L.C."/>
            <person name="Chen H."/>
            <person name="Cerdeno-Tarraga A.M."/>
            <person name="Brooks K."/>
            <person name="Quail M.A."/>
            <person name="Pineiro S.A."/>
            <person name="Hobley L."/>
            <person name="Sockett R.E."/>
            <person name="Bentley S.D."/>
            <person name="Parkhill J."/>
            <person name="Williams H.N."/>
            <person name="Stine O.C."/>
        </authorList>
    </citation>
    <scope>NUCLEOTIDE SEQUENCE [LARGE SCALE GENOMIC DNA]</scope>
    <source>
        <strain evidence="3">ATCC BAA-682 / DSM 15412 / SJ</strain>
    </source>
</reference>
<organism evidence="2 3">
    <name type="scientific">Halobacteriovorax marinus (strain ATCC BAA-682 / DSM 15412 / SJ)</name>
    <name type="common">Bacteriovorax marinus</name>
    <dbReference type="NCBI Taxonomy" id="862908"/>
    <lineage>
        <taxon>Bacteria</taxon>
        <taxon>Pseudomonadati</taxon>
        <taxon>Bdellovibrionota</taxon>
        <taxon>Bacteriovoracia</taxon>
        <taxon>Bacteriovoracales</taxon>
        <taxon>Halobacteriovoraceae</taxon>
        <taxon>Halobacteriovorax</taxon>
    </lineage>
</organism>
<feature type="chain" id="PRO_5003154510" evidence="1">
    <location>
        <begin position="21"/>
        <end position="223"/>
    </location>
</feature>
<accession>E1X405</accession>